<gene>
    <name evidence="2" type="ORF">WH47_10396</name>
</gene>
<accession>A0A0L7RA39</accession>
<feature type="compositionally biased region" description="Basic and acidic residues" evidence="1">
    <location>
        <begin position="1"/>
        <end position="38"/>
    </location>
</feature>
<keyword evidence="3" id="KW-1185">Reference proteome</keyword>
<dbReference type="EMBL" id="KQ414621">
    <property type="protein sequence ID" value="KOC67621.1"/>
    <property type="molecule type" value="Genomic_DNA"/>
</dbReference>
<dbReference type="AlphaFoldDB" id="A0A0L7RA39"/>
<dbReference type="Proteomes" id="UP000053825">
    <property type="component" value="Unassembled WGS sequence"/>
</dbReference>
<evidence type="ECO:0000313" key="3">
    <source>
        <dbReference type="Proteomes" id="UP000053825"/>
    </source>
</evidence>
<reference evidence="2 3" key="1">
    <citation type="submission" date="2015-07" db="EMBL/GenBank/DDBJ databases">
        <title>The genome of Habropoda laboriosa.</title>
        <authorList>
            <person name="Pan H."/>
            <person name="Kapheim K."/>
        </authorList>
    </citation>
    <scope>NUCLEOTIDE SEQUENCE [LARGE SCALE GENOMIC DNA]</scope>
    <source>
        <strain evidence="2">0110345459</strain>
    </source>
</reference>
<sequence length="84" mass="9481">GTKEKRELRSGGEGVERRSSERGRGKERVGSSHADRNGPTEFYPTIREARRGSGPRPTAATARNACRWRVCVHLYLFLEKILLV</sequence>
<evidence type="ECO:0000313" key="2">
    <source>
        <dbReference type="EMBL" id="KOC67621.1"/>
    </source>
</evidence>
<feature type="region of interest" description="Disordered" evidence="1">
    <location>
        <begin position="1"/>
        <end position="60"/>
    </location>
</feature>
<feature type="non-terminal residue" evidence="2">
    <location>
        <position position="1"/>
    </location>
</feature>
<protein>
    <submittedName>
        <fullName evidence="2">Uncharacterized protein</fullName>
    </submittedName>
</protein>
<organism evidence="2 3">
    <name type="scientific">Habropoda laboriosa</name>
    <dbReference type="NCBI Taxonomy" id="597456"/>
    <lineage>
        <taxon>Eukaryota</taxon>
        <taxon>Metazoa</taxon>
        <taxon>Ecdysozoa</taxon>
        <taxon>Arthropoda</taxon>
        <taxon>Hexapoda</taxon>
        <taxon>Insecta</taxon>
        <taxon>Pterygota</taxon>
        <taxon>Neoptera</taxon>
        <taxon>Endopterygota</taxon>
        <taxon>Hymenoptera</taxon>
        <taxon>Apocrita</taxon>
        <taxon>Aculeata</taxon>
        <taxon>Apoidea</taxon>
        <taxon>Anthophila</taxon>
        <taxon>Apidae</taxon>
        <taxon>Habropoda</taxon>
    </lineage>
</organism>
<proteinExistence type="predicted"/>
<evidence type="ECO:0000256" key="1">
    <source>
        <dbReference type="SAM" id="MobiDB-lite"/>
    </source>
</evidence>
<name>A0A0L7RA39_9HYME</name>